<dbReference type="PANTHER" id="PTHR21446">
    <property type="entry name" value="DUF3504 DOMAIN-CONTAINING PROTEIN"/>
    <property type="match status" value="1"/>
</dbReference>
<comment type="caution">
    <text evidence="3">The sequence shown here is derived from an EMBL/GenBank/DDBJ whole genome shotgun (WGS) entry which is preliminary data.</text>
</comment>
<reference evidence="3 4" key="1">
    <citation type="submission" date="2022-12" db="EMBL/GenBank/DDBJ databases">
        <title>Chromosome-level genome of Tegillarca granosa.</title>
        <authorList>
            <person name="Kim J."/>
        </authorList>
    </citation>
    <scope>NUCLEOTIDE SEQUENCE [LARGE SCALE GENOMIC DNA]</scope>
    <source>
        <strain evidence="3">Teg-2019</strain>
        <tissue evidence="3">Adductor muscle</tissue>
    </source>
</reference>
<accession>A0ABQ9F2Z9</accession>
<dbReference type="InterPro" id="IPR052787">
    <property type="entry name" value="MAVS"/>
</dbReference>
<name>A0ABQ9F2Z9_TEGGR</name>
<dbReference type="SUPFAM" id="SSF56349">
    <property type="entry name" value="DNA breaking-rejoining enzymes"/>
    <property type="match status" value="1"/>
</dbReference>
<dbReference type="PANTHER" id="PTHR21446:SF6">
    <property type="entry name" value="MITOCHONDRIAL ANTIVIRAL-SIGNALING PROTEIN"/>
    <property type="match status" value="1"/>
</dbReference>
<evidence type="ECO:0000313" key="3">
    <source>
        <dbReference type="EMBL" id="KAJ8309960.1"/>
    </source>
</evidence>
<gene>
    <name evidence="3" type="ORF">KUTeg_011825</name>
</gene>
<dbReference type="InterPro" id="IPR013762">
    <property type="entry name" value="Integrase-like_cat_sf"/>
</dbReference>
<protein>
    <recommendedName>
        <fullName evidence="2">Tyr recombinase domain-containing protein</fullName>
    </recommendedName>
</protein>
<feature type="domain" description="Tyr recombinase" evidence="2">
    <location>
        <begin position="148"/>
        <end position="211"/>
    </location>
</feature>
<dbReference type="Pfam" id="PF00589">
    <property type="entry name" value="Phage_integrase"/>
    <property type="match status" value="1"/>
</dbReference>
<dbReference type="Proteomes" id="UP001217089">
    <property type="component" value="Unassembled WGS sequence"/>
</dbReference>
<keyword evidence="4" id="KW-1185">Reference proteome</keyword>
<evidence type="ECO:0000259" key="2">
    <source>
        <dbReference type="Pfam" id="PF00589"/>
    </source>
</evidence>
<dbReference type="InterPro" id="IPR011010">
    <property type="entry name" value="DNA_brk_join_enz"/>
</dbReference>
<dbReference type="Gene3D" id="1.10.443.10">
    <property type="entry name" value="Intergrase catalytic core"/>
    <property type="match status" value="1"/>
</dbReference>
<sequence>MFVDCGYLSNDCSIDLSYSEFSCSNAIFKAVIADLKKKGLGSVDHKYPISEEHLRQLYNPWNVAFNIHTPSGLQNKVWFDVMYFLCRRGQENLKQMKNRLCSWYGFTGTTITPDDTIGEDVMYSRPNDVMCQRPLDSFEEDALVWYCKSPLGKNTLADMLKTILKQSKLSYIYTNHSVRATTITALDNAGIEAGHIMRASGHKNESSIRSYSCRLSESKKRQMSECLSLSTALNSSVSDKADNNTSIGNIDDISADELNEIFNDENLFQEIPISSISVGECEEHRNKAYKRKQ</sequence>
<keyword evidence="1" id="KW-0233">DNA recombination</keyword>
<proteinExistence type="predicted"/>
<dbReference type="EMBL" id="JARBDR010000640">
    <property type="protein sequence ID" value="KAJ8309960.1"/>
    <property type="molecule type" value="Genomic_DNA"/>
</dbReference>
<evidence type="ECO:0000313" key="4">
    <source>
        <dbReference type="Proteomes" id="UP001217089"/>
    </source>
</evidence>
<evidence type="ECO:0000256" key="1">
    <source>
        <dbReference type="ARBA" id="ARBA00023172"/>
    </source>
</evidence>
<dbReference type="InterPro" id="IPR002104">
    <property type="entry name" value="Integrase_catalytic"/>
</dbReference>
<organism evidence="3 4">
    <name type="scientific">Tegillarca granosa</name>
    <name type="common">Malaysian cockle</name>
    <name type="synonym">Anadara granosa</name>
    <dbReference type="NCBI Taxonomy" id="220873"/>
    <lineage>
        <taxon>Eukaryota</taxon>
        <taxon>Metazoa</taxon>
        <taxon>Spiralia</taxon>
        <taxon>Lophotrochozoa</taxon>
        <taxon>Mollusca</taxon>
        <taxon>Bivalvia</taxon>
        <taxon>Autobranchia</taxon>
        <taxon>Pteriomorphia</taxon>
        <taxon>Arcoida</taxon>
        <taxon>Arcoidea</taxon>
        <taxon>Arcidae</taxon>
        <taxon>Tegillarca</taxon>
    </lineage>
</organism>